<gene>
    <name evidence="1" type="ORF">NCTC11343_05403</name>
</gene>
<sequence length="86" mass="9927">MSTKITVSLYCATCGQGDFEHNENKSWVKCKNCGREYQGGIDELATFNQNQIQDAAEEVGQQLIDDFAKRLEKTFRGNKFIKFKRR</sequence>
<dbReference type="AlphaFoldDB" id="A0A2X2JJX2"/>
<dbReference type="GeneID" id="97180202"/>
<name>A0A2X2JJX2_SPHMU</name>
<reference evidence="1 2" key="1">
    <citation type="submission" date="2018-06" db="EMBL/GenBank/DDBJ databases">
        <authorList>
            <consortium name="Pathogen Informatics"/>
            <person name="Doyle S."/>
        </authorList>
    </citation>
    <scope>NUCLEOTIDE SEQUENCE [LARGE SCALE GENOMIC DNA]</scope>
    <source>
        <strain evidence="1 2">NCTC11343</strain>
    </source>
</reference>
<protein>
    <submittedName>
        <fullName evidence="1">Uncharacterized protein</fullName>
    </submittedName>
</protein>
<proteinExistence type="predicted"/>
<dbReference type="Proteomes" id="UP000251241">
    <property type="component" value="Unassembled WGS sequence"/>
</dbReference>
<dbReference type="RefSeq" id="WP_112376297.1">
    <property type="nucleotide sequence ID" value="NZ_CP069793.1"/>
</dbReference>
<accession>A0A2X2JJX2</accession>
<organism evidence="1 2">
    <name type="scientific">Sphingobacterium multivorum</name>
    <dbReference type="NCBI Taxonomy" id="28454"/>
    <lineage>
        <taxon>Bacteria</taxon>
        <taxon>Pseudomonadati</taxon>
        <taxon>Bacteroidota</taxon>
        <taxon>Sphingobacteriia</taxon>
        <taxon>Sphingobacteriales</taxon>
        <taxon>Sphingobacteriaceae</taxon>
        <taxon>Sphingobacterium</taxon>
    </lineage>
</organism>
<dbReference type="EMBL" id="UAUU01000011">
    <property type="protein sequence ID" value="SPZ94592.1"/>
    <property type="molecule type" value="Genomic_DNA"/>
</dbReference>
<evidence type="ECO:0000313" key="1">
    <source>
        <dbReference type="EMBL" id="SPZ94592.1"/>
    </source>
</evidence>
<evidence type="ECO:0000313" key="2">
    <source>
        <dbReference type="Proteomes" id="UP000251241"/>
    </source>
</evidence>